<evidence type="ECO:0000313" key="1">
    <source>
        <dbReference type="EMBL" id="QDG54463.1"/>
    </source>
</evidence>
<organism evidence="1 2">
    <name type="scientific">Persicimonas caeni</name>
    <dbReference type="NCBI Taxonomy" id="2292766"/>
    <lineage>
        <taxon>Bacteria</taxon>
        <taxon>Deltaproteobacteria</taxon>
        <taxon>Bradymonadales</taxon>
        <taxon>Bradymonadaceae</taxon>
        <taxon>Persicimonas</taxon>
    </lineage>
</organism>
<accession>A0A5B8YD20</accession>
<dbReference type="RefSeq" id="WP_141200907.1">
    <property type="nucleotide sequence ID" value="NZ_CP041186.1"/>
</dbReference>
<gene>
    <name evidence="1" type="ORF">FIV42_28075</name>
</gene>
<accession>A0A4Y6Q1N3</accession>
<evidence type="ECO:0000313" key="2">
    <source>
        <dbReference type="Proteomes" id="UP000315995"/>
    </source>
</evidence>
<name>A0A4Y6Q1N3_PERCE</name>
<dbReference type="EMBL" id="CP041186">
    <property type="protein sequence ID" value="QDG54463.1"/>
    <property type="molecule type" value="Genomic_DNA"/>
</dbReference>
<protein>
    <submittedName>
        <fullName evidence="1">Uncharacterized protein</fullName>
    </submittedName>
</protein>
<proteinExistence type="predicted"/>
<sequence length="209" mass="23932">MEFICSIACTLLLFGAVFVWALIDRRLERSFLRDFSEVHGLQLAYATEDPTEDVAARMSGDWRGRPVEFSWVRTSNGLERKSFTILRTTVRGDSLPKLRVLYRTHLPEADLGFTARLQKVTSGLAEVDDEFAFIGTPPDEVREALQDENTREPLLTLIREAWRVRDYSVEVRTDDDKVDVVLPQFCKDAAEVERLFDALIACADQIESW</sequence>
<dbReference type="Proteomes" id="UP000315995">
    <property type="component" value="Chromosome"/>
</dbReference>
<dbReference type="AlphaFoldDB" id="A0A4Y6Q1N3"/>
<reference evidence="1 2" key="1">
    <citation type="submission" date="2019-06" db="EMBL/GenBank/DDBJ databases">
        <title>Persicimonas caeni gen. nov., sp. nov., a predatory bacterium isolated from solar saltern.</title>
        <authorList>
            <person name="Wang S."/>
        </authorList>
    </citation>
    <scope>NUCLEOTIDE SEQUENCE [LARGE SCALE GENOMIC DNA]</scope>
    <source>
        <strain evidence="1 2">YN101</strain>
    </source>
</reference>
<keyword evidence="2" id="KW-1185">Reference proteome</keyword>